<evidence type="ECO:0000256" key="1">
    <source>
        <dbReference type="SAM" id="Phobius"/>
    </source>
</evidence>
<feature type="transmembrane region" description="Helical" evidence="1">
    <location>
        <begin position="242"/>
        <end position="263"/>
    </location>
</feature>
<reference evidence="2" key="1">
    <citation type="submission" date="2020-12" db="EMBL/GenBank/DDBJ databases">
        <title>Metabolic potential, ecology and presence of endohyphal bacteria is reflected in genomic diversity of Mucoromycotina.</title>
        <authorList>
            <person name="Muszewska A."/>
            <person name="Okrasinska A."/>
            <person name="Steczkiewicz K."/>
            <person name="Drgas O."/>
            <person name="Orlowska M."/>
            <person name="Perlinska-Lenart U."/>
            <person name="Aleksandrzak-Piekarczyk T."/>
            <person name="Szatraj K."/>
            <person name="Zielenkiewicz U."/>
            <person name="Pilsyk S."/>
            <person name="Malc E."/>
            <person name="Mieczkowski P."/>
            <person name="Kruszewska J.S."/>
            <person name="Biernat P."/>
            <person name="Pawlowska J."/>
        </authorList>
    </citation>
    <scope>NUCLEOTIDE SEQUENCE</scope>
    <source>
        <strain evidence="2">WA0000017839</strain>
    </source>
</reference>
<feature type="transmembrane region" description="Helical" evidence="1">
    <location>
        <begin position="269"/>
        <end position="294"/>
    </location>
</feature>
<keyword evidence="1" id="KW-0812">Transmembrane</keyword>
<accession>A0A8H7V787</accession>
<dbReference type="AlphaFoldDB" id="A0A8H7V787"/>
<dbReference type="EMBL" id="JAEPRD010000021">
    <property type="protein sequence ID" value="KAG2208117.1"/>
    <property type="molecule type" value="Genomic_DNA"/>
</dbReference>
<dbReference type="NCBIfam" id="NF041646">
    <property type="entry name" value="VC0807_fam"/>
    <property type="match status" value="1"/>
</dbReference>
<keyword evidence="1" id="KW-1133">Transmembrane helix</keyword>
<keyword evidence="1" id="KW-0472">Membrane</keyword>
<comment type="caution">
    <text evidence="2">The sequence shown here is derived from an EMBL/GenBank/DDBJ whole genome shotgun (WGS) entry which is preliminary data.</text>
</comment>
<sequence>MSITHTTTVSAHAAHALSEINRESSTSFSSSADRTTAVEDQYSIRLETYPPSYKESIKNHNALMSNGQEESNKNIETMSKQKRRWLVFRRIAYIIIMNAAIPIALYYLLKPHLPAVWALVLSSAPTIISVIVQAIFMKRIDSLGIGVIFGFILSVVLAVLNGDPKMLLMRESFVTAGVGFACAVTLLPLRFKSFVLKPVLYYLARDLIPLEPIYFFDNTKPPQPRMEFYWQYSKFCRFHFRLLTAIDVVILELEFGLKLFYILNFDIDTVVILSNSTLSAIGIVVSLSTIGYILQIRKRLRKDEPQMLIDAQADANGV</sequence>
<evidence type="ECO:0000313" key="3">
    <source>
        <dbReference type="Proteomes" id="UP000603453"/>
    </source>
</evidence>
<evidence type="ECO:0000313" key="2">
    <source>
        <dbReference type="EMBL" id="KAG2208117.1"/>
    </source>
</evidence>
<feature type="transmembrane region" description="Helical" evidence="1">
    <location>
        <begin position="143"/>
        <end position="160"/>
    </location>
</feature>
<feature type="transmembrane region" description="Helical" evidence="1">
    <location>
        <begin position="91"/>
        <end position="109"/>
    </location>
</feature>
<organism evidence="2 3">
    <name type="scientific">Mucor saturninus</name>
    <dbReference type="NCBI Taxonomy" id="64648"/>
    <lineage>
        <taxon>Eukaryota</taxon>
        <taxon>Fungi</taxon>
        <taxon>Fungi incertae sedis</taxon>
        <taxon>Mucoromycota</taxon>
        <taxon>Mucoromycotina</taxon>
        <taxon>Mucoromycetes</taxon>
        <taxon>Mucorales</taxon>
        <taxon>Mucorineae</taxon>
        <taxon>Mucoraceae</taxon>
        <taxon>Mucor</taxon>
    </lineage>
</organism>
<protein>
    <submittedName>
        <fullName evidence="2">Uncharacterized protein</fullName>
    </submittedName>
</protein>
<name>A0A8H7V787_9FUNG</name>
<feature type="transmembrane region" description="Helical" evidence="1">
    <location>
        <begin position="115"/>
        <end position="136"/>
    </location>
</feature>
<feature type="transmembrane region" description="Helical" evidence="1">
    <location>
        <begin position="172"/>
        <end position="191"/>
    </location>
</feature>
<gene>
    <name evidence="2" type="ORF">INT47_010479</name>
</gene>
<proteinExistence type="predicted"/>
<dbReference type="Proteomes" id="UP000603453">
    <property type="component" value="Unassembled WGS sequence"/>
</dbReference>
<dbReference type="OrthoDB" id="9996464at2759"/>
<keyword evidence="3" id="KW-1185">Reference proteome</keyword>